<keyword evidence="2" id="KW-0614">Plasmid</keyword>
<reference evidence="2" key="2">
    <citation type="submission" date="2024-06" db="EMBL/GenBank/DDBJ databases">
        <authorList>
            <person name="Sakai Y."/>
            <person name="Fujii T."/>
        </authorList>
    </citation>
    <scope>NUCLEOTIDE SEQUENCE</scope>
    <source>
        <strain evidence="2">M701</strain>
        <plasmid evidence="2">pM7012</plasmid>
    </source>
</reference>
<feature type="chain" id="PRO_5004743103" evidence="1">
    <location>
        <begin position="26"/>
        <end position="495"/>
    </location>
</feature>
<feature type="signal peptide" evidence="1">
    <location>
        <begin position="1"/>
        <end position="25"/>
    </location>
</feature>
<dbReference type="RefSeq" id="WP_023842807.1">
    <property type="nucleotide sequence ID" value="NC_022995.1"/>
</dbReference>
<keyword evidence="1" id="KW-0732">Signal</keyword>
<dbReference type="AlphaFoldDB" id="V5YPD9"/>
<dbReference type="Pfam" id="PF06122">
    <property type="entry name" value="TraH"/>
    <property type="match status" value="1"/>
</dbReference>
<name>V5YPD9_9BURK</name>
<protein>
    <submittedName>
        <fullName evidence="2">TraH family protein</fullName>
    </submittedName>
</protein>
<evidence type="ECO:0000313" key="2">
    <source>
        <dbReference type="EMBL" id="BAO19267.1"/>
    </source>
</evidence>
<proteinExistence type="predicted"/>
<organism evidence="2">
    <name type="scientific">Burkholderia sp. M701</name>
    <dbReference type="NCBI Taxonomy" id="326454"/>
    <lineage>
        <taxon>Bacteria</taxon>
        <taxon>Pseudomonadati</taxon>
        <taxon>Pseudomonadota</taxon>
        <taxon>Betaproteobacteria</taxon>
        <taxon>Burkholderiales</taxon>
        <taxon>Burkholderiaceae</taxon>
        <taxon>Burkholderia</taxon>
    </lineage>
</organism>
<geneLocation type="plasmid" evidence="2">
    <name>pM7012</name>
</geneLocation>
<reference evidence="2" key="1">
    <citation type="journal article" date="2014" name="Microbiology">
        <title>A 2,4-dichlorophenoxyacetic acid degradation plasmid pM7012 discloses distribution of an unclassified megaplasmid group across bacterial species.</title>
        <authorList>
            <person name="Sakai Y."/>
            <person name="Ogawa N."/>
            <person name="Shimomura Y."/>
            <person name="Fujii T."/>
        </authorList>
    </citation>
    <scope>NUCLEOTIDE SEQUENCE</scope>
    <source>
        <strain evidence="2">M701</strain>
    </source>
</reference>
<evidence type="ECO:0000256" key="1">
    <source>
        <dbReference type="SAM" id="SignalP"/>
    </source>
</evidence>
<dbReference type="EMBL" id="AB853026">
    <property type="protein sequence ID" value="BAO19267.1"/>
    <property type="molecule type" value="Genomic_DNA"/>
</dbReference>
<accession>V5YPD9</accession>
<dbReference type="InterPro" id="IPR010927">
    <property type="entry name" value="T4SS_TraH"/>
</dbReference>
<gene>
    <name evidence="2" type="primary">traH</name>
</gene>
<sequence length="495" mass="51596">MIRKLKRIAVMALAISIGFAPAAKASILDDALNGMFMSNSTTPKTFKTQQMGGLVGGGFALRTPVTGPNIIAFDPPRISAGCGGIDLFGGSFSFINAQELVALFRQIAANAIGLAFKAAIDAINPALGKLMTDFQHMVAAMNNAMKNTCGLATALMNDTGISQDISSFVQQETSGPAAAISGATTDVFGQIDQFLNSPNGPISVLQQAGQTPQFGNQSWMAINQSGSAKLLGQPGVSNADPNESAQIIMSLIGTVITSPPDQNTSQATTAPNGATYVQGNPAWYPTLTLRQLRDGDENGKAALMQLYCSDGNYSTGADGCLTVNTKPLTFPGIKGYANEMLFGTEDGSSVTASSIVGLMDSCSGSTAGNGCNFTNEQTTFIGSLSAPIIAIMKKVQALPGGPDAIAYMLAPVITDELMEAYGNAALQASRASFSGTAYVKSQTITDAINSLSAEMIQIHQSDSDDMQKLTAAIAYAEEIVKNNPSTFVKPQMLRH</sequence>